<dbReference type="InterPro" id="IPR006015">
    <property type="entry name" value="Universal_stress_UspA"/>
</dbReference>
<keyword evidence="2" id="KW-0547">Nucleotide-binding</keyword>
<keyword evidence="6" id="KW-1185">Reference proteome</keyword>
<dbReference type="Pfam" id="PF00582">
    <property type="entry name" value="Usp"/>
    <property type="match status" value="1"/>
</dbReference>
<dbReference type="PANTHER" id="PTHR46268">
    <property type="entry name" value="STRESS RESPONSE PROTEIN NHAX"/>
    <property type="match status" value="1"/>
</dbReference>
<evidence type="ECO:0000256" key="2">
    <source>
        <dbReference type="ARBA" id="ARBA00022741"/>
    </source>
</evidence>
<keyword evidence="5" id="KW-0614">Plasmid</keyword>
<evidence type="ECO:0000256" key="1">
    <source>
        <dbReference type="ARBA" id="ARBA00008791"/>
    </source>
</evidence>
<dbReference type="InterPro" id="IPR006016">
    <property type="entry name" value="UspA"/>
</dbReference>
<dbReference type="RefSeq" id="WP_017815736.1">
    <property type="nucleotide sequence ID" value="NZ_CP021170.1"/>
</dbReference>
<evidence type="ECO:0000313" key="6">
    <source>
        <dbReference type="Proteomes" id="UP000078148"/>
    </source>
</evidence>
<evidence type="ECO:0000256" key="3">
    <source>
        <dbReference type="ARBA" id="ARBA00022840"/>
    </source>
</evidence>
<accession>A0A1X9T489</accession>
<comment type="similarity">
    <text evidence="1">Belongs to the universal stress protein A family.</text>
</comment>
<dbReference type="Proteomes" id="UP000078148">
    <property type="component" value="Plasmid unnamed1"/>
</dbReference>
<gene>
    <name evidence="5" type="ORF">AR543_p0078</name>
</gene>
<dbReference type="Gene3D" id="3.40.50.620">
    <property type="entry name" value="HUPs"/>
    <property type="match status" value="1"/>
</dbReference>
<dbReference type="OrthoDB" id="9777884at2"/>
<dbReference type="GO" id="GO:0005524">
    <property type="term" value="F:ATP binding"/>
    <property type="evidence" value="ECO:0007669"/>
    <property type="project" value="UniProtKB-KW"/>
</dbReference>
<dbReference type="CDD" id="cd00293">
    <property type="entry name" value="USP-like"/>
    <property type="match status" value="1"/>
</dbReference>
<dbReference type="AlphaFoldDB" id="A0A1X9T489"/>
<evidence type="ECO:0000313" key="5">
    <source>
        <dbReference type="EMBL" id="ARR10686.1"/>
    </source>
</evidence>
<keyword evidence="3" id="KW-0067">ATP-binding</keyword>
<protein>
    <recommendedName>
        <fullName evidence="4">UspA domain-containing protein</fullName>
    </recommendedName>
</protein>
<dbReference type="SUPFAM" id="SSF52402">
    <property type="entry name" value="Adenine nucleotide alpha hydrolases-like"/>
    <property type="match status" value="1"/>
</dbReference>
<dbReference type="InterPro" id="IPR014729">
    <property type="entry name" value="Rossmann-like_a/b/a_fold"/>
</dbReference>
<proteinExistence type="inferred from homology"/>
<dbReference type="PANTHER" id="PTHR46268:SF27">
    <property type="entry name" value="UNIVERSAL STRESS PROTEIN RV2623"/>
    <property type="match status" value="1"/>
</dbReference>
<dbReference type="EMBL" id="CP021170">
    <property type="protein sequence ID" value="ARR10686.1"/>
    <property type="molecule type" value="Genomic_DNA"/>
</dbReference>
<feature type="domain" description="UspA" evidence="4">
    <location>
        <begin position="2"/>
        <end position="139"/>
    </location>
</feature>
<evidence type="ECO:0000259" key="4">
    <source>
        <dbReference type="Pfam" id="PF00582"/>
    </source>
</evidence>
<dbReference type="KEGG" id="pbv:AR543_p0078"/>
<sequence>MNKILFPTDGSAYSEHAARMTGEFLEAWPNATGVVLYVTVKENYAYDFATEAVDRYEKELSKHIEKKIMEGVLQPWKDRLEYNHQISHQSQTICHVAQTEEVDLIILGSHGRGVFDRVLVGSVAQGVLHRSEIPVLIVKK</sequence>
<name>A0A1X9T489_9BACL</name>
<geneLocation type="plasmid" evidence="5 6">
    <name>unnamed1</name>
</geneLocation>
<reference evidence="5 6" key="1">
    <citation type="journal article" date="2016" name="Int. J. Syst. Evol. Microbiol.">
        <title>Paenibacillus damxungensis sp. nov., isolated from raw yak (Bos grunniens) milk.</title>
        <authorList>
            <person name="Wu Z."/>
            <person name="Gao C."/>
            <person name="Han J."/>
            <person name="Liu Z."/>
        </authorList>
    </citation>
    <scope>NUCLEOTIDE SEQUENCE [LARGE SCALE GENOMIC DNA]</scope>
    <source>
        <strain evidence="5 6">BD3526</strain>
        <plasmid evidence="5 6">unnamed1</plasmid>
    </source>
</reference>
<organism evidence="5 6">
    <name type="scientific">Paenibacillus bovis</name>
    <dbReference type="NCBI Taxonomy" id="1616788"/>
    <lineage>
        <taxon>Bacteria</taxon>
        <taxon>Bacillati</taxon>
        <taxon>Bacillota</taxon>
        <taxon>Bacilli</taxon>
        <taxon>Bacillales</taxon>
        <taxon>Paenibacillaceae</taxon>
        <taxon>Paenibacillus</taxon>
    </lineage>
</organism>
<dbReference type="PRINTS" id="PR01438">
    <property type="entry name" value="UNVRSLSTRESS"/>
</dbReference>